<protein>
    <submittedName>
        <fullName evidence="2">Iron-sulfur cluster carrier protein</fullName>
    </submittedName>
</protein>
<dbReference type="GO" id="GO:0005524">
    <property type="term" value="F:ATP binding"/>
    <property type="evidence" value="ECO:0007669"/>
    <property type="project" value="TreeGrafter"/>
</dbReference>
<dbReference type="PANTHER" id="PTHR43384:SF13">
    <property type="entry name" value="SLR0110 PROTEIN"/>
    <property type="match status" value="1"/>
</dbReference>
<dbReference type="InterPro" id="IPR001789">
    <property type="entry name" value="Sig_transdc_resp-reg_receiver"/>
</dbReference>
<dbReference type="GO" id="GO:0009898">
    <property type="term" value="C:cytoplasmic side of plasma membrane"/>
    <property type="evidence" value="ECO:0007669"/>
    <property type="project" value="TreeGrafter"/>
</dbReference>
<dbReference type="SUPFAM" id="SSF52172">
    <property type="entry name" value="CheY-like"/>
    <property type="match status" value="1"/>
</dbReference>
<name>A0A644YCW5_9ZZZZ</name>
<dbReference type="GO" id="GO:0051782">
    <property type="term" value="P:negative regulation of cell division"/>
    <property type="evidence" value="ECO:0007669"/>
    <property type="project" value="TreeGrafter"/>
</dbReference>
<dbReference type="InterPro" id="IPR027417">
    <property type="entry name" value="P-loop_NTPase"/>
</dbReference>
<dbReference type="GO" id="GO:0016887">
    <property type="term" value="F:ATP hydrolysis activity"/>
    <property type="evidence" value="ECO:0007669"/>
    <property type="project" value="TreeGrafter"/>
</dbReference>
<dbReference type="Gene3D" id="3.40.50.300">
    <property type="entry name" value="P-loop containing nucleotide triphosphate hydrolases"/>
    <property type="match status" value="1"/>
</dbReference>
<gene>
    <name evidence="2" type="ORF">SDC9_72548</name>
</gene>
<dbReference type="SUPFAM" id="SSF52540">
    <property type="entry name" value="P-loop containing nucleoside triphosphate hydrolases"/>
    <property type="match status" value="1"/>
</dbReference>
<comment type="caution">
    <text evidence="2">The sequence shown here is derived from an EMBL/GenBank/DDBJ whole genome shotgun (WGS) entry which is preliminary data.</text>
</comment>
<sequence length="391" mass="43554">MKMNKMKLLLLADTESDRQNIMGILKNIDYVNVIGDYTNEEAAWDSLERSSAEIMLLGAGVNGEGYAFAERISAIHPELGIIMLESELLEETMHNALFSGAKDVLVKPLEPEKVAGAIYRIHQLSERKAALQNNTVNKKVRKRDLGQVYTVFSTKGGVGKTFVSINLAASLAKKQDVRVVLLDLDLDFGNAALALNLYPKFTISDVVDDIRNIDSDLIESYLMPHESGIKVLPANLQQQMNDYMNAEHIRIILESLRESFDYIVVDMPARFVDKVMPALALADTLLVVTTPEISSVRNVKALLATLMDLNFPQSKVKIVLNKEQIRGDIKQKDIEVTLSKKVDAVIGFDYQKVLSSLNRGIPLVSEYPKHSVSKNIEKLCIGIVQDEPIRA</sequence>
<dbReference type="InterPro" id="IPR025669">
    <property type="entry name" value="AAA_dom"/>
</dbReference>
<feature type="domain" description="Response regulatory" evidence="1">
    <location>
        <begin position="7"/>
        <end position="122"/>
    </location>
</feature>
<dbReference type="PROSITE" id="PS50110">
    <property type="entry name" value="RESPONSE_REGULATORY"/>
    <property type="match status" value="1"/>
</dbReference>
<dbReference type="InterPro" id="IPR011006">
    <property type="entry name" value="CheY-like_superfamily"/>
</dbReference>
<reference evidence="2" key="1">
    <citation type="submission" date="2019-08" db="EMBL/GenBank/DDBJ databases">
        <authorList>
            <person name="Kucharzyk K."/>
            <person name="Murdoch R.W."/>
            <person name="Higgins S."/>
            <person name="Loffler F."/>
        </authorList>
    </citation>
    <scope>NUCLEOTIDE SEQUENCE</scope>
</reference>
<evidence type="ECO:0000259" key="1">
    <source>
        <dbReference type="PROSITE" id="PS50110"/>
    </source>
</evidence>
<organism evidence="2">
    <name type="scientific">bioreactor metagenome</name>
    <dbReference type="NCBI Taxonomy" id="1076179"/>
    <lineage>
        <taxon>unclassified sequences</taxon>
        <taxon>metagenomes</taxon>
        <taxon>ecological metagenomes</taxon>
    </lineage>
</organism>
<accession>A0A644YCW5</accession>
<dbReference type="AlphaFoldDB" id="A0A644YCW5"/>
<dbReference type="GO" id="GO:0000160">
    <property type="term" value="P:phosphorelay signal transduction system"/>
    <property type="evidence" value="ECO:0007669"/>
    <property type="project" value="InterPro"/>
</dbReference>
<dbReference type="EMBL" id="VSSQ01004637">
    <property type="protein sequence ID" value="MPM26047.1"/>
    <property type="molecule type" value="Genomic_DNA"/>
</dbReference>
<proteinExistence type="predicted"/>
<dbReference type="PANTHER" id="PTHR43384">
    <property type="entry name" value="SEPTUM SITE-DETERMINING PROTEIN MIND HOMOLOG, CHLOROPLASTIC-RELATED"/>
    <property type="match status" value="1"/>
</dbReference>
<dbReference type="Pfam" id="PF13614">
    <property type="entry name" value="AAA_31"/>
    <property type="match status" value="1"/>
</dbReference>
<dbReference type="GO" id="GO:0005829">
    <property type="term" value="C:cytosol"/>
    <property type="evidence" value="ECO:0007669"/>
    <property type="project" value="TreeGrafter"/>
</dbReference>
<dbReference type="Gene3D" id="3.40.50.2300">
    <property type="match status" value="1"/>
</dbReference>
<dbReference type="Pfam" id="PF00072">
    <property type="entry name" value="Response_reg"/>
    <property type="match status" value="1"/>
</dbReference>
<dbReference type="InterPro" id="IPR050625">
    <property type="entry name" value="ParA/MinD_ATPase"/>
</dbReference>
<evidence type="ECO:0000313" key="2">
    <source>
        <dbReference type="EMBL" id="MPM26047.1"/>
    </source>
</evidence>